<dbReference type="InterPro" id="IPR010022">
    <property type="entry name" value="XkdX"/>
</dbReference>
<dbReference type="AlphaFoldDB" id="A0A1H0P8E3"/>
<organism evidence="1 2">
    <name type="scientific">Selenomonas ruminantium</name>
    <dbReference type="NCBI Taxonomy" id="971"/>
    <lineage>
        <taxon>Bacteria</taxon>
        <taxon>Bacillati</taxon>
        <taxon>Bacillota</taxon>
        <taxon>Negativicutes</taxon>
        <taxon>Selenomonadales</taxon>
        <taxon>Selenomonadaceae</taxon>
        <taxon>Selenomonas</taxon>
    </lineage>
</organism>
<dbReference type="Pfam" id="PF09693">
    <property type="entry name" value="Phage_XkdX"/>
    <property type="match status" value="1"/>
</dbReference>
<reference evidence="1 2" key="1">
    <citation type="submission" date="2016-10" db="EMBL/GenBank/DDBJ databases">
        <authorList>
            <person name="de Groot N.N."/>
        </authorList>
    </citation>
    <scope>NUCLEOTIDE SEQUENCE [LARGE SCALE GENOMIC DNA]</scope>
    <source>
        <strain evidence="1 2">S137</strain>
    </source>
</reference>
<dbReference type="RefSeq" id="WP_074571500.1">
    <property type="nucleotide sequence ID" value="NZ_FNJQ01000004.1"/>
</dbReference>
<dbReference type="Proteomes" id="UP000182412">
    <property type="component" value="Unassembled WGS sequence"/>
</dbReference>
<evidence type="ECO:0000313" key="2">
    <source>
        <dbReference type="Proteomes" id="UP000182412"/>
    </source>
</evidence>
<proteinExistence type="predicted"/>
<dbReference type="OrthoDB" id="1779343at2"/>
<evidence type="ECO:0000313" key="1">
    <source>
        <dbReference type="EMBL" id="SDP01254.1"/>
    </source>
</evidence>
<protein>
    <submittedName>
        <fullName evidence="1">Phage uncharacterized protein (Phage_XkdX)</fullName>
    </submittedName>
</protein>
<gene>
    <name evidence="1" type="ORF">SAMN05216366_104155</name>
</gene>
<sequence length="64" mass="7451">MATTQHSKKYSMLKSYYWMGLWTIRMMRCAVVKKWITAEEFKEITGEDYETANTTTAAESESEG</sequence>
<name>A0A1H0P8E3_SELRU</name>
<accession>A0A1H0P8E3</accession>
<dbReference type="EMBL" id="FNJQ01000004">
    <property type="protein sequence ID" value="SDP01254.1"/>
    <property type="molecule type" value="Genomic_DNA"/>
</dbReference>